<evidence type="ECO:0000313" key="1">
    <source>
        <dbReference type="EMBL" id="JAH34459.1"/>
    </source>
</evidence>
<name>A0A0E9RZ05_ANGAN</name>
<accession>A0A0E9RZ05</accession>
<reference evidence="1" key="2">
    <citation type="journal article" date="2015" name="Fish Shellfish Immunol.">
        <title>Early steps in the European eel (Anguilla anguilla)-Vibrio vulnificus interaction in the gills: Role of the RtxA13 toxin.</title>
        <authorList>
            <person name="Callol A."/>
            <person name="Pajuelo D."/>
            <person name="Ebbesson L."/>
            <person name="Teles M."/>
            <person name="MacKenzie S."/>
            <person name="Amaro C."/>
        </authorList>
    </citation>
    <scope>NUCLEOTIDE SEQUENCE</scope>
</reference>
<reference evidence="1" key="1">
    <citation type="submission" date="2014-11" db="EMBL/GenBank/DDBJ databases">
        <authorList>
            <person name="Amaro Gonzalez C."/>
        </authorList>
    </citation>
    <scope>NUCLEOTIDE SEQUENCE</scope>
</reference>
<dbReference type="AlphaFoldDB" id="A0A0E9RZ05"/>
<sequence>MTNNTHPYKQLPLKTATFWWLGSLQQSPLNLLVIYNRASSWFRE</sequence>
<proteinExistence type="predicted"/>
<organism evidence="1">
    <name type="scientific">Anguilla anguilla</name>
    <name type="common">European freshwater eel</name>
    <name type="synonym">Muraena anguilla</name>
    <dbReference type="NCBI Taxonomy" id="7936"/>
    <lineage>
        <taxon>Eukaryota</taxon>
        <taxon>Metazoa</taxon>
        <taxon>Chordata</taxon>
        <taxon>Craniata</taxon>
        <taxon>Vertebrata</taxon>
        <taxon>Euteleostomi</taxon>
        <taxon>Actinopterygii</taxon>
        <taxon>Neopterygii</taxon>
        <taxon>Teleostei</taxon>
        <taxon>Anguilliformes</taxon>
        <taxon>Anguillidae</taxon>
        <taxon>Anguilla</taxon>
    </lineage>
</organism>
<protein>
    <submittedName>
        <fullName evidence="1">Uncharacterized protein</fullName>
    </submittedName>
</protein>
<dbReference type="EMBL" id="GBXM01074118">
    <property type="protein sequence ID" value="JAH34459.1"/>
    <property type="molecule type" value="Transcribed_RNA"/>
</dbReference>